<name>A0A0P9D9Z1_9CHLR</name>
<evidence type="ECO:0000259" key="3">
    <source>
        <dbReference type="SMART" id="SM00065"/>
    </source>
</evidence>
<dbReference type="PANTHER" id="PTHR43156">
    <property type="entry name" value="STAGE II SPORULATION PROTEIN E-RELATED"/>
    <property type="match status" value="1"/>
</dbReference>
<keyword evidence="1" id="KW-0378">Hydrolase</keyword>
<keyword evidence="2" id="KW-1133">Transmembrane helix</keyword>
<dbReference type="AlphaFoldDB" id="A0A0P9D9Z1"/>
<sequence length="594" mass="64184">MLGLALPAVIPWALLLLFVALALLVESVGFRIPPSDPHSLVGIVLLSGALALGAPLGALAAALSGLLFGLLLPLLYSRPRSFYLMVARPILRSGVRAIALLLGGALAGALVPDPNAIGRRMFCFALCFVLVVQGSRALREWFQGGRSGVLTWFRAAWRPALSAEVAPLPIAALGAAIYLRLPLVYFVLAGAALLAGSISVRRAALNVQRQRRSVRELAQLNNVSRAIIRAELNVEALCELIYREASKLIDTSSFHLGLFDPDSDRYTLAVRVQDRVRLPPLVVDLPSGDGIVGWMRETGRALLVEDFLKEMDQLPARPRYQSENPPRAGIYVPLIAGEDVIGSISIQSYQPGAFDTEDLRLLSLIADQAAIAIAKSRAFAEARQRAVQLQAIHEVSERISAILDLDLLLPAIVRLINEHFGYHPVHIFTQEPSGELVFRASTAQGEALARLRQLAITRGNGIVGAAASGTAPVLVNDVRQDARYIGDDWHTLAELAVPLRFGDQTVGVLDVQSAESGRFKQGDLFVMRTLADQIAVAIESARAFTAQREEAWTLNSLLQVAENIAPAPSIAELLPAIVRLPPLLPGCDRCYCLT</sequence>
<feature type="domain" description="GAF" evidence="3">
    <location>
        <begin position="404"/>
        <end position="548"/>
    </location>
</feature>
<proteinExistence type="predicted"/>
<reference evidence="4 5" key="1">
    <citation type="submission" date="2015-09" db="EMBL/GenBank/DDBJ databases">
        <title>Draft genome sequence of Kouleothrix aurantiaca JCM 19913.</title>
        <authorList>
            <person name="Hemp J."/>
        </authorList>
    </citation>
    <scope>NUCLEOTIDE SEQUENCE [LARGE SCALE GENOMIC DNA]</scope>
    <source>
        <strain evidence="4 5">COM-B</strain>
    </source>
</reference>
<feature type="transmembrane region" description="Helical" evidence="2">
    <location>
        <begin position="185"/>
        <end position="205"/>
    </location>
</feature>
<feature type="transmembrane region" description="Helical" evidence="2">
    <location>
        <begin position="117"/>
        <end position="138"/>
    </location>
</feature>
<keyword evidence="2" id="KW-0472">Membrane</keyword>
<keyword evidence="5" id="KW-1185">Reference proteome</keyword>
<protein>
    <submittedName>
        <fullName evidence="4">Serine/threonine protein phosphatase</fullName>
    </submittedName>
</protein>
<organism evidence="4 5">
    <name type="scientific">Kouleothrix aurantiaca</name>
    <dbReference type="NCBI Taxonomy" id="186479"/>
    <lineage>
        <taxon>Bacteria</taxon>
        <taxon>Bacillati</taxon>
        <taxon>Chloroflexota</taxon>
        <taxon>Chloroflexia</taxon>
        <taxon>Chloroflexales</taxon>
        <taxon>Roseiflexineae</taxon>
        <taxon>Roseiflexaceae</taxon>
        <taxon>Kouleothrix</taxon>
    </lineage>
</organism>
<feature type="non-terminal residue" evidence="4">
    <location>
        <position position="594"/>
    </location>
</feature>
<feature type="domain" description="GAF" evidence="3">
    <location>
        <begin position="233"/>
        <end position="383"/>
    </location>
</feature>
<dbReference type="Pfam" id="PF01590">
    <property type="entry name" value="GAF"/>
    <property type="match status" value="1"/>
</dbReference>
<gene>
    <name evidence="4" type="ORF">SE17_15685</name>
</gene>
<dbReference type="Proteomes" id="UP000050509">
    <property type="component" value="Unassembled WGS sequence"/>
</dbReference>
<dbReference type="InterPro" id="IPR029016">
    <property type="entry name" value="GAF-like_dom_sf"/>
</dbReference>
<feature type="transmembrane region" description="Helical" evidence="2">
    <location>
        <begin position="93"/>
        <end position="111"/>
    </location>
</feature>
<dbReference type="InterPro" id="IPR003018">
    <property type="entry name" value="GAF"/>
</dbReference>
<accession>A0A0P9D9Z1</accession>
<evidence type="ECO:0000256" key="2">
    <source>
        <dbReference type="SAM" id="Phobius"/>
    </source>
</evidence>
<evidence type="ECO:0000256" key="1">
    <source>
        <dbReference type="ARBA" id="ARBA00022801"/>
    </source>
</evidence>
<dbReference type="SMART" id="SM00065">
    <property type="entry name" value="GAF"/>
    <property type="match status" value="2"/>
</dbReference>
<dbReference type="PANTHER" id="PTHR43156:SF2">
    <property type="entry name" value="STAGE II SPORULATION PROTEIN E"/>
    <property type="match status" value="1"/>
</dbReference>
<feature type="transmembrane region" description="Helical" evidence="2">
    <location>
        <begin position="43"/>
        <end position="72"/>
    </location>
</feature>
<dbReference type="Pfam" id="PF13185">
    <property type="entry name" value="GAF_2"/>
    <property type="match status" value="1"/>
</dbReference>
<dbReference type="Gene3D" id="3.30.450.40">
    <property type="match status" value="2"/>
</dbReference>
<dbReference type="GO" id="GO:0016791">
    <property type="term" value="F:phosphatase activity"/>
    <property type="evidence" value="ECO:0007669"/>
    <property type="project" value="TreeGrafter"/>
</dbReference>
<dbReference type="EMBL" id="LJCR01000555">
    <property type="protein sequence ID" value="KPV52407.1"/>
    <property type="molecule type" value="Genomic_DNA"/>
</dbReference>
<dbReference type="InterPro" id="IPR052016">
    <property type="entry name" value="Bact_Sigma-Reg"/>
</dbReference>
<dbReference type="SUPFAM" id="SSF55781">
    <property type="entry name" value="GAF domain-like"/>
    <property type="match status" value="3"/>
</dbReference>
<keyword evidence="2" id="KW-0812">Transmembrane</keyword>
<feature type="transmembrane region" description="Helical" evidence="2">
    <location>
        <begin position="159"/>
        <end position="179"/>
    </location>
</feature>
<evidence type="ECO:0000313" key="4">
    <source>
        <dbReference type="EMBL" id="KPV52407.1"/>
    </source>
</evidence>
<comment type="caution">
    <text evidence="4">The sequence shown here is derived from an EMBL/GenBank/DDBJ whole genome shotgun (WGS) entry which is preliminary data.</text>
</comment>
<evidence type="ECO:0000313" key="5">
    <source>
        <dbReference type="Proteomes" id="UP000050509"/>
    </source>
</evidence>